<dbReference type="Proteomes" id="UP000824125">
    <property type="component" value="Unassembled WGS sequence"/>
</dbReference>
<dbReference type="EMBL" id="DVNM01000012">
    <property type="protein sequence ID" value="HIU68722.1"/>
    <property type="molecule type" value="Genomic_DNA"/>
</dbReference>
<name>A0A9D1MTI7_9FIRM</name>
<evidence type="ECO:0000313" key="1">
    <source>
        <dbReference type="EMBL" id="HIU68722.1"/>
    </source>
</evidence>
<evidence type="ECO:0000313" key="2">
    <source>
        <dbReference type="Proteomes" id="UP000824125"/>
    </source>
</evidence>
<gene>
    <name evidence="1" type="ORF">IAD23_02040</name>
</gene>
<accession>A0A9D1MTI7</accession>
<reference evidence="1" key="2">
    <citation type="journal article" date="2021" name="PeerJ">
        <title>Extensive microbial diversity within the chicken gut microbiome revealed by metagenomics and culture.</title>
        <authorList>
            <person name="Gilroy R."/>
            <person name="Ravi A."/>
            <person name="Getino M."/>
            <person name="Pursley I."/>
            <person name="Horton D.L."/>
            <person name="Alikhan N.F."/>
            <person name="Baker D."/>
            <person name="Gharbi K."/>
            <person name="Hall N."/>
            <person name="Watson M."/>
            <person name="Adriaenssens E.M."/>
            <person name="Foster-Nyarko E."/>
            <person name="Jarju S."/>
            <person name="Secka A."/>
            <person name="Antonio M."/>
            <person name="Oren A."/>
            <person name="Chaudhuri R.R."/>
            <person name="La Ragione R."/>
            <person name="Hildebrand F."/>
            <person name="Pallen M.J."/>
        </authorList>
    </citation>
    <scope>NUCLEOTIDE SEQUENCE</scope>
    <source>
        <strain evidence="1">CHK176-6737</strain>
    </source>
</reference>
<proteinExistence type="predicted"/>
<organism evidence="1 2">
    <name type="scientific">Candidatus Scybalenecus merdavium</name>
    <dbReference type="NCBI Taxonomy" id="2840939"/>
    <lineage>
        <taxon>Bacteria</taxon>
        <taxon>Bacillati</taxon>
        <taxon>Bacillota</taxon>
        <taxon>Clostridia</taxon>
        <taxon>Eubacteriales</taxon>
        <taxon>Oscillospiraceae</taxon>
        <taxon>Oscillospiraceae incertae sedis</taxon>
        <taxon>Candidatus Scybalenecus</taxon>
    </lineage>
</organism>
<sequence>MQNGNRRAGKLLLARLFFVNAQRCSSAAGRKKPARMCRLETVEKAGWTARRKNFENRLLFFSSRKASCTLKKIKYFKSRKTAQLCGFCAFCLLLGGSTAVRLPLAKYKIQLVFLAVYQRVGLYNLLPLYLFRHAETGTHVPVFM</sequence>
<protein>
    <submittedName>
        <fullName evidence="1">Uncharacterized protein</fullName>
    </submittedName>
</protein>
<comment type="caution">
    <text evidence="1">The sequence shown here is derived from an EMBL/GenBank/DDBJ whole genome shotgun (WGS) entry which is preliminary data.</text>
</comment>
<reference evidence="1" key="1">
    <citation type="submission" date="2020-10" db="EMBL/GenBank/DDBJ databases">
        <authorList>
            <person name="Gilroy R."/>
        </authorList>
    </citation>
    <scope>NUCLEOTIDE SEQUENCE</scope>
    <source>
        <strain evidence="1">CHK176-6737</strain>
    </source>
</reference>
<dbReference type="AlphaFoldDB" id="A0A9D1MTI7"/>